<dbReference type="Proteomes" id="UP000824533">
    <property type="component" value="Linkage Group LG01"/>
</dbReference>
<sequence>MSCPQSNRTPMGLNFPMQPYDTIIVGLGASGCAAVSKLGQAGKRVLVLEAQNRVGGRVKTVQFGNGIVEVGAEWIHGTNNSVTYELALKNNVSVLAQGLEFGVYRSDGTPANKDLVNELVTLALEVQEHPPPEPEPLGQFITRKLMEHIREKHPKVLEDQEFIDEFFRFLDLVVDNYEASNSWNDVTTASKFEDLGGDQHTSWHRHGYYTLFEILLNTFNNGPGYPNVNIKFETEVTNIQWPQDPEEKVKVTTKDGAIYTADNVIVTVSLGVLKEKHQSLFTPALPIDKTTAIEKISMGVIGKIILSFPEEVCTRHDVSPLFFWKKQDSLDEGPIFGKITGTTCPMGASNVITVWLCGPIVKAVETLPEEEVKTKAMSVLRRFLGKTMTIPEPTGMIRSMWHSNPFTRGSYTYDNILTPQYPNARLDLGSPLLDSATNEHHFSTVHGAVETGYREAMRLLPGGSKI</sequence>
<organism evidence="1 2">
    <name type="scientific">Dendrolimus kikuchii</name>
    <dbReference type="NCBI Taxonomy" id="765133"/>
    <lineage>
        <taxon>Eukaryota</taxon>
        <taxon>Metazoa</taxon>
        <taxon>Ecdysozoa</taxon>
        <taxon>Arthropoda</taxon>
        <taxon>Hexapoda</taxon>
        <taxon>Insecta</taxon>
        <taxon>Pterygota</taxon>
        <taxon>Neoptera</taxon>
        <taxon>Endopterygota</taxon>
        <taxon>Lepidoptera</taxon>
        <taxon>Glossata</taxon>
        <taxon>Ditrysia</taxon>
        <taxon>Bombycoidea</taxon>
        <taxon>Lasiocampidae</taxon>
        <taxon>Dendrolimus</taxon>
    </lineage>
</organism>
<proteinExistence type="predicted"/>
<evidence type="ECO:0000313" key="1">
    <source>
        <dbReference type="EMBL" id="KAJ0184215.1"/>
    </source>
</evidence>
<comment type="caution">
    <text evidence="1">The sequence shown here is derived from an EMBL/GenBank/DDBJ whole genome shotgun (WGS) entry which is preliminary data.</text>
</comment>
<evidence type="ECO:0000313" key="2">
    <source>
        <dbReference type="Proteomes" id="UP000824533"/>
    </source>
</evidence>
<name>A0ACC1DJY1_9NEOP</name>
<keyword evidence="2" id="KW-1185">Reference proteome</keyword>
<dbReference type="EMBL" id="CM034387">
    <property type="protein sequence ID" value="KAJ0184215.1"/>
    <property type="molecule type" value="Genomic_DNA"/>
</dbReference>
<protein>
    <submittedName>
        <fullName evidence="1">Uncharacterized protein</fullName>
    </submittedName>
</protein>
<accession>A0ACC1DJY1</accession>
<gene>
    <name evidence="1" type="ORF">K1T71_000638</name>
</gene>
<reference evidence="1 2" key="1">
    <citation type="journal article" date="2021" name="Front. Genet.">
        <title>Chromosome-Level Genome Assembly Reveals Significant Gene Expansion in the Toll and IMD Signaling Pathways of Dendrolimus kikuchii.</title>
        <authorList>
            <person name="Zhou J."/>
            <person name="Wu P."/>
            <person name="Xiong Z."/>
            <person name="Liu N."/>
            <person name="Zhao N."/>
            <person name="Ji M."/>
            <person name="Qiu Y."/>
            <person name="Yang B."/>
        </authorList>
    </citation>
    <scope>NUCLEOTIDE SEQUENCE [LARGE SCALE GENOMIC DNA]</scope>
    <source>
        <strain evidence="1">Ann1</strain>
    </source>
</reference>